<dbReference type="InterPro" id="IPR021501">
    <property type="entry name" value="DUF3157"/>
</dbReference>
<dbReference type="RefSeq" id="WP_188222801.1">
    <property type="nucleotide sequence ID" value="NZ_JACVXD010000002.1"/>
</dbReference>
<name>A0A8J6U566_9FLAO</name>
<keyword evidence="3" id="KW-1185">Reference proteome</keyword>
<feature type="signal peptide" evidence="1">
    <location>
        <begin position="1"/>
        <end position="18"/>
    </location>
</feature>
<dbReference type="Proteomes" id="UP000621516">
    <property type="component" value="Unassembled WGS sequence"/>
</dbReference>
<comment type="caution">
    <text evidence="2">The sequence shown here is derived from an EMBL/GenBank/DDBJ whole genome shotgun (WGS) entry which is preliminary data.</text>
</comment>
<proteinExistence type="predicted"/>
<reference evidence="2 3" key="1">
    <citation type="journal article" date="2018" name="J. Microbiol.">
        <title>Aestuariibaculum marinum sp. nov., a marine bacterium isolated from seawater in South Korea.</title>
        <authorList>
            <person name="Choi J."/>
            <person name="Lee D."/>
            <person name="Jang J.H."/>
            <person name="Cha S."/>
            <person name="Seo T."/>
        </authorList>
    </citation>
    <scope>NUCLEOTIDE SEQUENCE [LARGE SCALE GENOMIC DNA]</scope>
    <source>
        <strain evidence="2 3">IP7</strain>
    </source>
</reference>
<evidence type="ECO:0000313" key="2">
    <source>
        <dbReference type="EMBL" id="MBD0823499.1"/>
    </source>
</evidence>
<feature type="chain" id="PRO_5035165960" evidence="1">
    <location>
        <begin position="19"/>
        <end position="148"/>
    </location>
</feature>
<evidence type="ECO:0000313" key="3">
    <source>
        <dbReference type="Proteomes" id="UP000621516"/>
    </source>
</evidence>
<organism evidence="2 3">
    <name type="scientific">Aestuariibaculum marinum</name>
    <dbReference type="NCBI Taxonomy" id="2683592"/>
    <lineage>
        <taxon>Bacteria</taxon>
        <taxon>Pseudomonadati</taxon>
        <taxon>Bacteroidota</taxon>
        <taxon>Flavobacteriia</taxon>
        <taxon>Flavobacteriales</taxon>
        <taxon>Flavobacteriaceae</taxon>
    </lineage>
</organism>
<dbReference type="AlphaFoldDB" id="A0A8J6U566"/>
<protein>
    <submittedName>
        <fullName evidence="2">DUF3157 family protein</fullName>
    </submittedName>
</protein>
<dbReference type="Pfam" id="PF11355">
    <property type="entry name" value="DUF3157"/>
    <property type="match status" value="1"/>
</dbReference>
<evidence type="ECO:0000256" key="1">
    <source>
        <dbReference type="SAM" id="SignalP"/>
    </source>
</evidence>
<dbReference type="EMBL" id="JACVXD010000002">
    <property type="protein sequence ID" value="MBD0823499.1"/>
    <property type="molecule type" value="Genomic_DNA"/>
</dbReference>
<keyword evidence="1" id="KW-0732">Signal</keyword>
<accession>A0A8J6U566</accession>
<gene>
    <name evidence="2" type="ORF">ICJ85_05650</name>
</gene>
<sequence>MKSIIFLLLFFITSATFAQNNYIVETEDGRRVLLKADYTWEYIDAAPKEVSKNDISEATKTDDACNLGADYEEPKLNGKIQSQLKKGRATIDDVKRKVAKDYNCSVDEVVLISASEQKSKGRYQFCANGKKVDYKRTGFTIIEAGKLF</sequence>